<sequence>MFGINCAMRPVFNTNSPIHSLEAATAVELADEGLPSMFEFPRYPAAFLAAAGSVPQVQAQFNGVRYNWRPCCLSGGHPEIAPSGRKFTKHSRTLFRAKYITARYIFR</sequence>
<reference evidence="2" key="1">
    <citation type="submission" date="2024-06" db="EMBL/GenBank/DDBJ databases">
        <title>Multi-omics analyses provide insights into the biosynthesis of the anticancer antibiotic pleurotin in Hohenbuehelia grisea.</title>
        <authorList>
            <person name="Weaver J.A."/>
            <person name="Alberti F."/>
        </authorList>
    </citation>
    <scope>NUCLEOTIDE SEQUENCE [LARGE SCALE GENOMIC DNA]</scope>
    <source>
        <strain evidence="2">T-177</strain>
    </source>
</reference>
<protein>
    <submittedName>
        <fullName evidence="1">Uncharacterized protein</fullName>
    </submittedName>
</protein>
<proteinExistence type="predicted"/>
<evidence type="ECO:0000313" key="1">
    <source>
        <dbReference type="EMBL" id="KAL0960534.1"/>
    </source>
</evidence>
<dbReference type="EMBL" id="JASNQZ010000001">
    <property type="protein sequence ID" value="KAL0960534.1"/>
    <property type="molecule type" value="Genomic_DNA"/>
</dbReference>
<accession>A0ABR3JY46</accession>
<keyword evidence="2" id="KW-1185">Reference proteome</keyword>
<name>A0ABR3JY46_9AGAR</name>
<dbReference type="Proteomes" id="UP001556367">
    <property type="component" value="Unassembled WGS sequence"/>
</dbReference>
<organism evidence="1 2">
    <name type="scientific">Hohenbuehelia grisea</name>
    <dbReference type="NCBI Taxonomy" id="104357"/>
    <lineage>
        <taxon>Eukaryota</taxon>
        <taxon>Fungi</taxon>
        <taxon>Dikarya</taxon>
        <taxon>Basidiomycota</taxon>
        <taxon>Agaricomycotina</taxon>
        <taxon>Agaricomycetes</taxon>
        <taxon>Agaricomycetidae</taxon>
        <taxon>Agaricales</taxon>
        <taxon>Pleurotineae</taxon>
        <taxon>Pleurotaceae</taxon>
        <taxon>Hohenbuehelia</taxon>
    </lineage>
</organism>
<evidence type="ECO:0000313" key="2">
    <source>
        <dbReference type="Proteomes" id="UP001556367"/>
    </source>
</evidence>
<gene>
    <name evidence="1" type="ORF">HGRIS_005572</name>
</gene>
<comment type="caution">
    <text evidence="1">The sequence shown here is derived from an EMBL/GenBank/DDBJ whole genome shotgun (WGS) entry which is preliminary data.</text>
</comment>